<dbReference type="InterPro" id="IPR050490">
    <property type="entry name" value="Bact_solute-bd_prot1"/>
</dbReference>
<feature type="signal peptide" evidence="1">
    <location>
        <begin position="1"/>
        <end position="35"/>
    </location>
</feature>
<evidence type="ECO:0000313" key="3">
    <source>
        <dbReference type="Proteomes" id="UP001501231"/>
    </source>
</evidence>
<proteinExistence type="predicted"/>
<comment type="caution">
    <text evidence="2">The sequence shown here is derived from an EMBL/GenBank/DDBJ whole genome shotgun (WGS) entry which is preliminary data.</text>
</comment>
<dbReference type="SUPFAM" id="SSF53850">
    <property type="entry name" value="Periplasmic binding protein-like II"/>
    <property type="match status" value="1"/>
</dbReference>
<dbReference type="RefSeq" id="WP_344596213.1">
    <property type="nucleotide sequence ID" value="NZ_BAAARW010000037.1"/>
</dbReference>
<dbReference type="Gene3D" id="3.40.190.10">
    <property type="entry name" value="Periplasmic binding protein-like II"/>
    <property type="match status" value="2"/>
</dbReference>
<gene>
    <name evidence="2" type="ORF">GCM10010191_78820</name>
</gene>
<dbReference type="Proteomes" id="UP001501231">
    <property type="component" value="Unassembled WGS sequence"/>
</dbReference>
<evidence type="ECO:0000313" key="2">
    <source>
        <dbReference type="EMBL" id="GAA2449427.1"/>
    </source>
</evidence>
<name>A0ABP5X9G0_9ACTN</name>
<accession>A0ABP5X9G0</accession>
<dbReference type="InterPro" id="IPR006059">
    <property type="entry name" value="SBP"/>
</dbReference>
<dbReference type="PANTHER" id="PTHR43649">
    <property type="entry name" value="ARABINOSE-BINDING PROTEIN-RELATED"/>
    <property type="match status" value="1"/>
</dbReference>
<dbReference type="EMBL" id="BAAARW010000037">
    <property type="protein sequence ID" value="GAA2449427.1"/>
    <property type="molecule type" value="Genomic_DNA"/>
</dbReference>
<reference evidence="3" key="1">
    <citation type="journal article" date="2019" name="Int. J. Syst. Evol. Microbiol.">
        <title>The Global Catalogue of Microorganisms (GCM) 10K type strain sequencing project: providing services to taxonomists for standard genome sequencing and annotation.</title>
        <authorList>
            <consortium name="The Broad Institute Genomics Platform"/>
            <consortium name="The Broad Institute Genome Sequencing Center for Infectious Disease"/>
            <person name="Wu L."/>
            <person name="Ma J."/>
        </authorList>
    </citation>
    <scope>NUCLEOTIDE SEQUENCE [LARGE SCALE GENOMIC DNA]</scope>
    <source>
        <strain evidence="3">JCM 3325</strain>
    </source>
</reference>
<feature type="chain" id="PRO_5047085254" evidence="1">
    <location>
        <begin position="36"/>
        <end position="445"/>
    </location>
</feature>
<sequence>MFNVSFRARRGARSRPRFTALAAAAALAVSAGAAACGTSGPAGGGAGGEIRAWTLQGDAVNKVERDGVTAFNKAAGAKVRLETFLNDPYKQKLQVAMGAPNAPDVFFNWGGGHLKQYVDARQVTDLTPEFTKDPAWLGSFLPVVMKTAQLGGRYYGVPERGMQPIVLFYNKDVFAAAGARPPKTWEELLRLVDTFKARKTTPFALAGSQGWTELMWLEYLLDRLGGPARFKAIADGTPGAWRDPAVVRALTMIRQLVDRGAFGTNFASVDYDVGGASTLFAQGKAAMHLMGSWEYATQLGQNPDFIKKKRMGWTAFPSVPGGTGDPRNIVGNPTNFYSVSAASKNKETAIRFLKEAMTSDAYLQGLISVGEVPAVKGLEPKLRGGPDADYTTFVYSMVGSAPEFTQSWDQALTPSVSQALLTNLQKFFLRQIGPEEFTAAMDKVK</sequence>
<dbReference type="Pfam" id="PF01547">
    <property type="entry name" value="SBP_bac_1"/>
    <property type="match status" value="1"/>
</dbReference>
<evidence type="ECO:0000256" key="1">
    <source>
        <dbReference type="SAM" id="SignalP"/>
    </source>
</evidence>
<keyword evidence="3" id="KW-1185">Reference proteome</keyword>
<organism evidence="2 3">
    <name type="scientific">Actinomadura vinacea</name>
    <dbReference type="NCBI Taxonomy" id="115336"/>
    <lineage>
        <taxon>Bacteria</taxon>
        <taxon>Bacillati</taxon>
        <taxon>Actinomycetota</taxon>
        <taxon>Actinomycetes</taxon>
        <taxon>Streptosporangiales</taxon>
        <taxon>Thermomonosporaceae</taxon>
        <taxon>Actinomadura</taxon>
    </lineage>
</organism>
<protein>
    <submittedName>
        <fullName evidence="2">Extracellular solute-binding protein</fullName>
    </submittedName>
</protein>
<keyword evidence="1" id="KW-0732">Signal</keyword>
<dbReference type="PANTHER" id="PTHR43649:SF14">
    <property type="entry name" value="BLR3389 PROTEIN"/>
    <property type="match status" value="1"/>
</dbReference>